<keyword evidence="1" id="KW-0812">Transmembrane</keyword>
<evidence type="ECO:0000256" key="1">
    <source>
        <dbReference type="SAM" id="Phobius"/>
    </source>
</evidence>
<comment type="caution">
    <text evidence="2">The sequence shown here is derived from an EMBL/GenBank/DDBJ whole genome shotgun (WGS) entry which is preliminary data.</text>
</comment>
<gene>
    <name evidence="2" type="ORF">B1R32_11222</name>
</gene>
<organism evidence="2 3">
    <name type="scientific">Abditibacterium utsteinense</name>
    <dbReference type="NCBI Taxonomy" id="1960156"/>
    <lineage>
        <taxon>Bacteria</taxon>
        <taxon>Pseudomonadati</taxon>
        <taxon>Abditibacteriota</taxon>
        <taxon>Abditibacteriia</taxon>
        <taxon>Abditibacteriales</taxon>
        <taxon>Abditibacteriaceae</taxon>
        <taxon>Abditibacterium</taxon>
    </lineage>
</organism>
<feature type="transmembrane region" description="Helical" evidence="1">
    <location>
        <begin position="47"/>
        <end position="67"/>
    </location>
</feature>
<accession>A0A2S8SRF2</accession>
<name>A0A2S8SRF2_9BACT</name>
<evidence type="ECO:0000313" key="2">
    <source>
        <dbReference type="EMBL" id="PQV63367.1"/>
    </source>
</evidence>
<dbReference type="OrthoDB" id="190277at2"/>
<feature type="transmembrane region" description="Helical" evidence="1">
    <location>
        <begin position="164"/>
        <end position="187"/>
    </location>
</feature>
<dbReference type="Proteomes" id="UP000237684">
    <property type="component" value="Unassembled WGS sequence"/>
</dbReference>
<proteinExistence type="predicted"/>
<evidence type="ECO:0000313" key="3">
    <source>
        <dbReference type="Proteomes" id="UP000237684"/>
    </source>
</evidence>
<feature type="transmembrane region" description="Helical" evidence="1">
    <location>
        <begin position="79"/>
        <end position="101"/>
    </location>
</feature>
<feature type="transmembrane region" description="Helical" evidence="1">
    <location>
        <begin position="121"/>
        <end position="143"/>
    </location>
</feature>
<keyword evidence="1" id="KW-0472">Membrane</keyword>
<feature type="transmembrane region" description="Helical" evidence="1">
    <location>
        <begin position="7"/>
        <end position="27"/>
    </location>
</feature>
<dbReference type="EMBL" id="NIGF01000012">
    <property type="protein sequence ID" value="PQV63367.1"/>
    <property type="molecule type" value="Genomic_DNA"/>
</dbReference>
<dbReference type="InParanoid" id="A0A2S8SRF2"/>
<keyword evidence="1" id="KW-1133">Transmembrane helix</keyword>
<feature type="transmembrane region" description="Helical" evidence="1">
    <location>
        <begin position="193"/>
        <end position="211"/>
    </location>
</feature>
<dbReference type="RefSeq" id="WP_106380446.1">
    <property type="nucleotide sequence ID" value="NZ_NIGF01000012.1"/>
</dbReference>
<protein>
    <submittedName>
        <fullName evidence="2">Uncharacterized protein</fullName>
    </submittedName>
</protein>
<sequence length="214" mass="23429">MIRRAFAANLVPAVALWGFALAILLGYSIHPPTRAVLDSLALLKKQLGLGFSMPAQALASGLLPFLFQKLQSGSHRKTALVHVPYLMLYWALEGALVDLFYGLQAQLFGDNARIGTIVIKVIVDMGLFSPLLSMPLVVCAFAFKDAGFSFSKTRELLGRGWYKSRVIPVYIAALLVWTPAVAVLYALPLGVQFPFQATVACFWALILVIMTDKK</sequence>
<reference evidence="2 3" key="1">
    <citation type="journal article" date="2018" name="Syst. Appl. Microbiol.">
        <title>Abditibacterium utsteinense sp. nov., the first cultivated member of candidate phylum FBP, isolated from ice-free Antarctic soil samples.</title>
        <authorList>
            <person name="Tahon G."/>
            <person name="Tytgat B."/>
            <person name="Lebbe L."/>
            <person name="Carlier A."/>
            <person name="Willems A."/>
        </authorList>
    </citation>
    <scope>NUCLEOTIDE SEQUENCE [LARGE SCALE GENOMIC DNA]</scope>
    <source>
        <strain evidence="2 3">LMG 29911</strain>
    </source>
</reference>
<dbReference type="AlphaFoldDB" id="A0A2S8SRF2"/>
<keyword evidence="3" id="KW-1185">Reference proteome</keyword>